<dbReference type="STRING" id="460384.SAMN05216313_105216"/>
<dbReference type="InterPro" id="IPR032466">
    <property type="entry name" value="Metal_Hydrolase"/>
</dbReference>
<name>A0A1I0E2G1_9FIRM</name>
<protein>
    <recommendedName>
        <fullName evidence="1">Amidohydrolase 3 domain-containing protein</fullName>
    </recommendedName>
</protein>
<dbReference type="InterPro" id="IPR011059">
    <property type="entry name" value="Metal-dep_hydrolase_composite"/>
</dbReference>
<dbReference type="GO" id="GO:0016810">
    <property type="term" value="F:hydrolase activity, acting on carbon-nitrogen (but not peptide) bonds"/>
    <property type="evidence" value="ECO:0007669"/>
    <property type="project" value="InterPro"/>
</dbReference>
<dbReference type="Gene3D" id="3.10.310.70">
    <property type="match status" value="1"/>
</dbReference>
<dbReference type="SUPFAM" id="SSF51556">
    <property type="entry name" value="Metallo-dependent hydrolases"/>
    <property type="match status" value="1"/>
</dbReference>
<dbReference type="Proteomes" id="UP000198508">
    <property type="component" value="Unassembled WGS sequence"/>
</dbReference>
<organism evidence="2 3">
    <name type="scientific">Enterocloster lavalensis</name>
    <dbReference type="NCBI Taxonomy" id="460384"/>
    <lineage>
        <taxon>Bacteria</taxon>
        <taxon>Bacillati</taxon>
        <taxon>Bacillota</taxon>
        <taxon>Clostridia</taxon>
        <taxon>Lachnospirales</taxon>
        <taxon>Lachnospiraceae</taxon>
        <taxon>Enterocloster</taxon>
    </lineage>
</organism>
<dbReference type="EMBL" id="FOIM01000005">
    <property type="protein sequence ID" value="SET39098.1"/>
    <property type="molecule type" value="Genomic_DNA"/>
</dbReference>
<dbReference type="PANTHER" id="PTHR22642:SF2">
    <property type="entry name" value="PROTEIN LONG AFTER FAR-RED 3"/>
    <property type="match status" value="1"/>
</dbReference>
<dbReference type="SUPFAM" id="SSF51338">
    <property type="entry name" value="Composite domain of metallo-dependent hydrolases"/>
    <property type="match status" value="1"/>
</dbReference>
<proteinExistence type="predicted"/>
<evidence type="ECO:0000259" key="1">
    <source>
        <dbReference type="Pfam" id="PF07969"/>
    </source>
</evidence>
<dbReference type="Gene3D" id="2.30.40.10">
    <property type="entry name" value="Urease, subunit C, domain 1"/>
    <property type="match status" value="1"/>
</dbReference>
<dbReference type="InterPro" id="IPR033932">
    <property type="entry name" value="YtcJ-like"/>
</dbReference>
<evidence type="ECO:0000313" key="2">
    <source>
        <dbReference type="EMBL" id="SET39098.1"/>
    </source>
</evidence>
<accession>A0A1I0E2G1</accession>
<dbReference type="RefSeq" id="WP_092361892.1">
    <property type="nucleotide sequence ID" value="NZ_FOIM01000005.1"/>
</dbReference>
<gene>
    <name evidence="2" type="ORF">SAMN05216313_105216</name>
</gene>
<sequence>MRTIYTNGTVYTGELPLCQAFVQEDGRFLYAGGTEEAMTYRTAETRVVDLDKRFVCPGFNDSHMHLVNFGYSLQAADLGRHTSSLAEVQEELRHFHRANPDPAGGWLRGRGWNQDYFTDVKRFPNRYDLDQVSRDVPICIARACGHACVVNSRALEITGVTGSTPQPEGGRFEVDENGQPLGIFRENAMDLVYNFIPAPDRGGIKEMILAACAALNRYGVTSSQSDDFLAFPNVPWEETLEAYRELEQEGKLTVRVNEQSQFSSLEELKRFIGAGYNTGWGDSWFRIGPLKMLGDGSLGSRTAYLSRPYADDPGTRGIPIYTRDQFREMIGYAHEHNMQAAIHAIGDGILDDVLAVYREVLERCPRGDHRHGVVHCQITRPDQLEAFRELGLHAYVQSIFLDYDIHIVRQRVGEELAKSSYNFKTLMDYGVRVSNGSDCPVEQPDVMAGIQCAVTRKTLRDHLGPYLPDQAMTVQEALDSFTGAGAYASFEEEHKGRICPGMLADFVVLEKNPFETPVEEIAGIAVLAAFVDGKCVYRRENRENRENRS</sequence>
<dbReference type="InterPro" id="IPR013108">
    <property type="entry name" value="Amidohydro_3"/>
</dbReference>
<keyword evidence="3" id="KW-1185">Reference proteome</keyword>
<dbReference type="Pfam" id="PF07969">
    <property type="entry name" value="Amidohydro_3"/>
    <property type="match status" value="1"/>
</dbReference>
<evidence type="ECO:0000313" key="3">
    <source>
        <dbReference type="Proteomes" id="UP000198508"/>
    </source>
</evidence>
<dbReference type="AlphaFoldDB" id="A0A1I0E2G1"/>
<dbReference type="CDD" id="cd01300">
    <property type="entry name" value="YtcJ_like"/>
    <property type="match status" value="1"/>
</dbReference>
<reference evidence="3" key="1">
    <citation type="submission" date="2016-10" db="EMBL/GenBank/DDBJ databases">
        <authorList>
            <person name="Varghese N."/>
            <person name="Submissions S."/>
        </authorList>
    </citation>
    <scope>NUCLEOTIDE SEQUENCE [LARGE SCALE GENOMIC DNA]</scope>
    <source>
        <strain evidence="3">NLAE-zl-G277</strain>
    </source>
</reference>
<dbReference type="Gene3D" id="3.20.20.140">
    <property type="entry name" value="Metal-dependent hydrolases"/>
    <property type="match status" value="1"/>
</dbReference>
<dbReference type="PANTHER" id="PTHR22642">
    <property type="entry name" value="IMIDAZOLONEPROPIONASE"/>
    <property type="match status" value="1"/>
</dbReference>
<feature type="domain" description="Amidohydrolase 3" evidence="1">
    <location>
        <begin position="46"/>
        <end position="537"/>
    </location>
</feature>